<keyword evidence="4" id="KW-0472">Membrane</keyword>
<keyword evidence="5" id="KW-0614">Plasmid</keyword>
<dbReference type="EMBL" id="CP025613">
    <property type="protein sequence ID" value="AUN33413.1"/>
    <property type="molecule type" value="Genomic_DNA"/>
</dbReference>
<proteinExistence type="predicted"/>
<keyword evidence="6" id="KW-1185">Reference proteome</keyword>
<evidence type="ECO:0000313" key="6">
    <source>
        <dbReference type="Proteomes" id="UP000234752"/>
    </source>
</evidence>
<evidence type="ECO:0000256" key="1">
    <source>
        <dbReference type="ARBA" id="ARBA00004127"/>
    </source>
</evidence>
<comment type="subcellular location">
    <subcellularLocation>
        <location evidence="1">Endomembrane system</location>
        <topology evidence="1">Multi-pass membrane protein</topology>
    </subcellularLocation>
</comment>
<geneLocation type="plasmid" evidence="5 6">
    <name>unnamed1</name>
</geneLocation>
<evidence type="ECO:0000256" key="2">
    <source>
        <dbReference type="ARBA" id="ARBA00022692"/>
    </source>
</evidence>
<dbReference type="OrthoDB" id="9813247at2"/>
<dbReference type="Pfam" id="PF06803">
    <property type="entry name" value="DUF1232"/>
    <property type="match status" value="1"/>
</dbReference>
<dbReference type="Proteomes" id="UP000234752">
    <property type="component" value="Plasmid unnamed1"/>
</dbReference>
<reference evidence="5 6" key="1">
    <citation type="submission" date="2017-12" db="EMBL/GenBank/DDBJ databases">
        <title>Genomes of bacteria within cyanobacterial aggregates.</title>
        <authorList>
            <person name="Cai H."/>
        </authorList>
    </citation>
    <scope>NUCLEOTIDE SEQUENCE [LARGE SCALE GENOMIC DNA]</scope>
    <source>
        <strain evidence="5 6">TH16</strain>
        <plasmid evidence="5 6">unnamed1</plasmid>
    </source>
</reference>
<dbReference type="AlphaFoldDB" id="A0A2K9NK28"/>
<name>A0A2K9NK28_9PROT</name>
<keyword evidence="2" id="KW-0812">Transmembrane</keyword>
<sequence length="146" mass="16098">MSEPADKYSEKALRIDPIKMRSDADLVRRRFWDKLRGSLARIPFADRVIAARYAATDPATPLRDKAVLLGALAYFIMPVDAVPDFVTLLGFTDDLAVLTLALRTAAGSIREEHRQQARAWLDGHSVSTAKAEDVAKGPIIDHDGRA</sequence>
<keyword evidence="3" id="KW-1133">Transmembrane helix</keyword>
<dbReference type="InterPro" id="IPR010652">
    <property type="entry name" value="DUF1232"/>
</dbReference>
<organism evidence="5 6">
    <name type="scientific">Niveispirillum cyanobacteriorum</name>
    <dbReference type="NCBI Taxonomy" id="1612173"/>
    <lineage>
        <taxon>Bacteria</taxon>
        <taxon>Pseudomonadati</taxon>
        <taxon>Pseudomonadota</taxon>
        <taxon>Alphaproteobacteria</taxon>
        <taxon>Rhodospirillales</taxon>
        <taxon>Azospirillaceae</taxon>
        <taxon>Niveispirillum</taxon>
    </lineage>
</organism>
<accession>A0A2K9NK28</accession>
<evidence type="ECO:0000313" key="5">
    <source>
        <dbReference type="EMBL" id="AUN33413.1"/>
    </source>
</evidence>
<gene>
    <name evidence="5" type="ORF">C0V82_23945</name>
</gene>
<dbReference type="GO" id="GO:0012505">
    <property type="term" value="C:endomembrane system"/>
    <property type="evidence" value="ECO:0007669"/>
    <property type="project" value="UniProtKB-SubCell"/>
</dbReference>
<protein>
    <submittedName>
        <fullName evidence="5">Uncharacterized protein</fullName>
    </submittedName>
</protein>
<evidence type="ECO:0000256" key="3">
    <source>
        <dbReference type="ARBA" id="ARBA00022989"/>
    </source>
</evidence>
<dbReference type="RefSeq" id="WP_102114926.1">
    <property type="nucleotide sequence ID" value="NZ_BMGN01000001.1"/>
</dbReference>
<evidence type="ECO:0000256" key="4">
    <source>
        <dbReference type="ARBA" id="ARBA00023136"/>
    </source>
</evidence>
<dbReference type="KEGG" id="ncb:C0V82_23945"/>